<dbReference type="EMBL" id="AP017378">
    <property type="protein sequence ID" value="BBD07444.1"/>
    <property type="molecule type" value="Genomic_DNA"/>
</dbReference>
<dbReference type="GO" id="GO:0016020">
    <property type="term" value="C:membrane"/>
    <property type="evidence" value="ECO:0007669"/>
    <property type="project" value="TreeGrafter"/>
</dbReference>
<keyword evidence="4" id="KW-0378">Hydrolase</keyword>
<dbReference type="PROSITE" id="PS50005">
    <property type="entry name" value="TPR"/>
    <property type="match status" value="2"/>
</dbReference>
<reference evidence="9 10" key="1">
    <citation type="journal article" date="2018" name="Sci. Adv.">
        <title>Multi-heme cytochromes provide a pathway for survival in energy-limited environments.</title>
        <authorList>
            <person name="Deng X."/>
            <person name="Dohmae N."/>
            <person name="Nealson K.H."/>
            <person name="Hashimoto K."/>
            <person name="Okamoto A."/>
        </authorList>
    </citation>
    <scope>NUCLEOTIDE SEQUENCE [LARGE SCALE GENOMIC DNA]</scope>
    <source>
        <strain evidence="9 10">IS5</strain>
    </source>
</reference>
<dbReference type="Pfam" id="PF01435">
    <property type="entry name" value="Peptidase_M48"/>
    <property type="match status" value="1"/>
</dbReference>
<keyword evidence="7" id="KW-0802">TPR repeat</keyword>
<accession>A0A2Z6AW25</accession>
<dbReference type="AlphaFoldDB" id="A0A2Z6AW25"/>
<keyword evidence="10" id="KW-1185">Reference proteome</keyword>
<dbReference type="InterPro" id="IPR019734">
    <property type="entry name" value="TPR_rpt"/>
</dbReference>
<dbReference type="InterPro" id="IPR001915">
    <property type="entry name" value="Peptidase_M48"/>
</dbReference>
<dbReference type="InterPro" id="IPR011990">
    <property type="entry name" value="TPR-like_helical_dom_sf"/>
</dbReference>
<evidence type="ECO:0000256" key="2">
    <source>
        <dbReference type="ARBA" id="ARBA00022670"/>
    </source>
</evidence>
<name>A0A2Z6AW25_9BACT</name>
<evidence type="ECO:0000256" key="3">
    <source>
        <dbReference type="ARBA" id="ARBA00022723"/>
    </source>
</evidence>
<keyword evidence="6" id="KW-0482">Metalloprotease</keyword>
<sequence length="489" mass="54129">MISLSRRHAKSPAILILIFALTLGQIAAPAQALAGLFGDFTLKDEKELGKKYYTLIKATYPIVEDPEIVRYIKDVVNRVAETLPPQPFPVTTTVVRNNAINAFATPGGYVYVFTGLITEFENEAELAGVIAHELAHVTQRHVAKRIAQQQVTSLGMLAGVLAGMLIGQASGGDSGRAASQALIIGSMAGAQSSMLNYSRIDEREADQVGMNYLLEAGYPPTGMMDGFKKIRRKQYLSGRSIPAYLSTHPAVDERIGYLEDRIAGLSTDIKARTETENRFQRIKTLALARYTDIDGALSTFRTGTGNPALDFMGTGIILSRQNNIPEAAQAFDSALRLAPNDPLILRETGRFHYLQGDVSKAASYLTKAMLLNSDDLMALFFMARLQADKGEINRAVGYYNRILETLPEDPEVHFYLGRTMGRSGNDFDGHLHLAYWGIYSLNKKKAIFHKEKVQALAETEEQKAAFETLTKIFDERDEFWKEMGKGKKK</sequence>
<dbReference type="PANTHER" id="PTHR22726:SF1">
    <property type="entry name" value="METALLOENDOPEPTIDASE OMA1, MITOCHONDRIAL"/>
    <property type="match status" value="1"/>
</dbReference>
<dbReference type="SUPFAM" id="SSF48452">
    <property type="entry name" value="TPR-like"/>
    <property type="match status" value="1"/>
</dbReference>
<dbReference type="CDD" id="cd07333">
    <property type="entry name" value="M48C_bepA_like"/>
    <property type="match status" value="1"/>
</dbReference>
<keyword evidence="5" id="KW-0862">Zinc</keyword>
<organism evidence="9 10">
    <name type="scientific">Desulfovibrio ferrophilus</name>
    <dbReference type="NCBI Taxonomy" id="241368"/>
    <lineage>
        <taxon>Bacteria</taxon>
        <taxon>Pseudomonadati</taxon>
        <taxon>Thermodesulfobacteriota</taxon>
        <taxon>Desulfovibrionia</taxon>
        <taxon>Desulfovibrionales</taxon>
        <taxon>Desulfovibrionaceae</taxon>
        <taxon>Desulfovibrio</taxon>
    </lineage>
</organism>
<dbReference type="OrthoDB" id="9810445at2"/>
<evidence type="ECO:0000256" key="7">
    <source>
        <dbReference type="PROSITE-ProRule" id="PRU00339"/>
    </source>
</evidence>
<dbReference type="Gene3D" id="1.25.40.10">
    <property type="entry name" value="Tetratricopeptide repeat domain"/>
    <property type="match status" value="1"/>
</dbReference>
<evidence type="ECO:0000256" key="4">
    <source>
        <dbReference type="ARBA" id="ARBA00022801"/>
    </source>
</evidence>
<feature type="repeat" description="TPR" evidence="7">
    <location>
        <begin position="308"/>
        <end position="341"/>
    </location>
</feature>
<keyword evidence="3" id="KW-0479">Metal-binding</keyword>
<keyword evidence="2" id="KW-0645">Protease</keyword>
<dbReference type="RefSeq" id="WP_126376698.1">
    <property type="nucleotide sequence ID" value="NZ_AP017378.1"/>
</dbReference>
<dbReference type="PANTHER" id="PTHR22726">
    <property type="entry name" value="METALLOENDOPEPTIDASE OMA1"/>
    <property type="match status" value="1"/>
</dbReference>
<comment type="cofactor">
    <cofactor evidence="1">
        <name>Zn(2+)</name>
        <dbReference type="ChEBI" id="CHEBI:29105"/>
    </cofactor>
</comment>
<feature type="repeat" description="TPR" evidence="7">
    <location>
        <begin position="376"/>
        <end position="409"/>
    </location>
</feature>
<proteinExistence type="predicted"/>
<evidence type="ECO:0000256" key="6">
    <source>
        <dbReference type="ARBA" id="ARBA00023049"/>
    </source>
</evidence>
<dbReference type="KEGG" id="dfl:DFE_0718"/>
<dbReference type="GO" id="GO:0004222">
    <property type="term" value="F:metalloendopeptidase activity"/>
    <property type="evidence" value="ECO:0007669"/>
    <property type="project" value="InterPro"/>
</dbReference>
<evidence type="ECO:0000259" key="8">
    <source>
        <dbReference type="Pfam" id="PF01435"/>
    </source>
</evidence>
<dbReference type="GO" id="GO:0051603">
    <property type="term" value="P:proteolysis involved in protein catabolic process"/>
    <property type="evidence" value="ECO:0007669"/>
    <property type="project" value="TreeGrafter"/>
</dbReference>
<feature type="domain" description="Peptidase M48" evidence="8">
    <location>
        <begin position="70"/>
        <end position="261"/>
    </location>
</feature>
<dbReference type="InterPro" id="IPR051156">
    <property type="entry name" value="Mito/Outer_Membr_Metalloprot"/>
</dbReference>
<dbReference type="Gene3D" id="3.30.2010.10">
    <property type="entry name" value="Metalloproteases ('zincins'), catalytic domain"/>
    <property type="match status" value="1"/>
</dbReference>
<dbReference type="GO" id="GO:0046872">
    <property type="term" value="F:metal ion binding"/>
    <property type="evidence" value="ECO:0007669"/>
    <property type="project" value="UniProtKB-KW"/>
</dbReference>
<evidence type="ECO:0000256" key="1">
    <source>
        <dbReference type="ARBA" id="ARBA00001947"/>
    </source>
</evidence>
<dbReference type="SMART" id="SM00028">
    <property type="entry name" value="TPR"/>
    <property type="match status" value="3"/>
</dbReference>
<protein>
    <submittedName>
        <fullName evidence="9">Peptidase M48, Ste24p</fullName>
    </submittedName>
</protein>
<dbReference type="Pfam" id="PF13432">
    <property type="entry name" value="TPR_16"/>
    <property type="match status" value="1"/>
</dbReference>
<evidence type="ECO:0000256" key="5">
    <source>
        <dbReference type="ARBA" id="ARBA00022833"/>
    </source>
</evidence>
<gene>
    <name evidence="9" type="ORF">DFE_0718</name>
</gene>
<dbReference type="Proteomes" id="UP000269883">
    <property type="component" value="Chromosome"/>
</dbReference>
<evidence type="ECO:0000313" key="9">
    <source>
        <dbReference type="EMBL" id="BBD07444.1"/>
    </source>
</evidence>
<evidence type="ECO:0000313" key="10">
    <source>
        <dbReference type="Proteomes" id="UP000269883"/>
    </source>
</evidence>